<keyword evidence="2" id="KW-0472">Membrane</keyword>
<gene>
    <name evidence="4" type="primary">LOC113798323</name>
</gene>
<protein>
    <submittedName>
        <fullName evidence="4">Protein aardvark-like</fullName>
    </submittedName>
</protein>
<evidence type="ECO:0000313" key="3">
    <source>
        <dbReference type="Proteomes" id="UP000515146"/>
    </source>
</evidence>
<dbReference type="Proteomes" id="UP000515146">
    <property type="component" value="Unplaced"/>
</dbReference>
<feature type="transmembrane region" description="Helical" evidence="2">
    <location>
        <begin position="6"/>
        <end position="23"/>
    </location>
</feature>
<keyword evidence="2" id="KW-0812">Transmembrane</keyword>
<name>A0A6P6YH96_DERPT</name>
<reference evidence="4" key="1">
    <citation type="submission" date="2025-08" db="UniProtKB">
        <authorList>
            <consortium name="RefSeq"/>
        </authorList>
    </citation>
    <scope>IDENTIFICATION</scope>
    <source>
        <strain evidence="4">Airmid</strain>
    </source>
</reference>
<keyword evidence="3" id="KW-1185">Reference proteome</keyword>
<organism evidence="3 4">
    <name type="scientific">Dermatophagoides pteronyssinus</name>
    <name type="common">European house dust mite</name>
    <dbReference type="NCBI Taxonomy" id="6956"/>
    <lineage>
        <taxon>Eukaryota</taxon>
        <taxon>Metazoa</taxon>
        <taxon>Ecdysozoa</taxon>
        <taxon>Arthropoda</taxon>
        <taxon>Chelicerata</taxon>
        <taxon>Arachnida</taxon>
        <taxon>Acari</taxon>
        <taxon>Acariformes</taxon>
        <taxon>Sarcoptiformes</taxon>
        <taxon>Astigmata</taxon>
        <taxon>Psoroptidia</taxon>
        <taxon>Analgoidea</taxon>
        <taxon>Pyroglyphidae</taxon>
        <taxon>Dermatophagoidinae</taxon>
        <taxon>Dermatophagoides</taxon>
    </lineage>
</organism>
<keyword evidence="2" id="KW-1133">Transmembrane helix</keyword>
<dbReference type="RefSeq" id="XP_027204645.1">
    <property type="nucleotide sequence ID" value="XM_027348844.1"/>
</dbReference>
<evidence type="ECO:0000256" key="2">
    <source>
        <dbReference type="SAM" id="Phobius"/>
    </source>
</evidence>
<dbReference type="SUPFAM" id="SSF57501">
    <property type="entry name" value="Cystine-knot cytokines"/>
    <property type="match status" value="1"/>
</dbReference>
<dbReference type="AlphaFoldDB" id="A0A6P6YH96"/>
<dbReference type="OrthoDB" id="10040891at2759"/>
<accession>A0A6P6YH96</accession>
<proteinExistence type="predicted"/>
<feature type="region of interest" description="Disordered" evidence="1">
    <location>
        <begin position="138"/>
        <end position="162"/>
    </location>
</feature>
<dbReference type="InterPro" id="IPR029034">
    <property type="entry name" value="Cystine-knot_cytokine"/>
</dbReference>
<evidence type="ECO:0000256" key="1">
    <source>
        <dbReference type="SAM" id="MobiDB-lite"/>
    </source>
</evidence>
<dbReference type="InParanoid" id="A0A6P6YH96"/>
<dbReference type="KEGG" id="dpte:113798323"/>
<sequence length="334" mass="38969">MLLIKIFLFCLAIKLPTLIFILLSMTKSSMMTTETDYNNGKQQTTLANNQVIKLIIKSYVHEILENQLIPMDELKERLAMINDHIENHPALHQQYLWVGSTPPPSNYNPDHHILEYESIMPFDNETTTIFADDNDNNDRHNHSNSLNHKHNHHTFRSSSTTTTQPKMIMKIKRKKNSEKREQLPSEEICETKEKWEQIIDTHDLFDNKVKVIQEKDMQQFVFTYRCAKNHGKCLGISPLFESECTERYGWMYMYYKPINNDDNNGGDNGSNSDNGNERQAQWGFVNAPHHCACKLKPKLFNNNNHHNHNHNHHSPANSMIMMNSNEEPIIPNEV</sequence>
<evidence type="ECO:0000313" key="4">
    <source>
        <dbReference type="RefSeq" id="XP_027204645.1"/>
    </source>
</evidence>
<dbReference type="Gene3D" id="2.10.90.10">
    <property type="entry name" value="Cystine-knot cytokines"/>
    <property type="match status" value="1"/>
</dbReference>